<feature type="region of interest" description="Disordered" evidence="1">
    <location>
        <begin position="65"/>
        <end position="91"/>
    </location>
</feature>
<gene>
    <name evidence="2" type="primary">Contig19608.g20788</name>
    <name evidence="2" type="ORF">STYLEM_8120</name>
</gene>
<organism evidence="2 3">
    <name type="scientific">Stylonychia lemnae</name>
    <name type="common">Ciliate</name>
    <dbReference type="NCBI Taxonomy" id="5949"/>
    <lineage>
        <taxon>Eukaryota</taxon>
        <taxon>Sar</taxon>
        <taxon>Alveolata</taxon>
        <taxon>Ciliophora</taxon>
        <taxon>Intramacronucleata</taxon>
        <taxon>Spirotrichea</taxon>
        <taxon>Stichotrichia</taxon>
        <taxon>Sporadotrichida</taxon>
        <taxon>Oxytrichidae</taxon>
        <taxon>Stylonychinae</taxon>
        <taxon>Stylonychia</taxon>
    </lineage>
</organism>
<sequence>MLSLMDRIFPPTLSFHLRHLYFKFNILTNAQNDDLQMIFDGISDYYIKEQIEFLQANFNHLRNKPDQQVKKNSQQQQMRDQTGFTVAKALN</sequence>
<dbReference type="Proteomes" id="UP000039865">
    <property type="component" value="Unassembled WGS sequence"/>
</dbReference>
<evidence type="ECO:0000256" key="1">
    <source>
        <dbReference type="SAM" id="MobiDB-lite"/>
    </source>
</evidence>
<accession>A0A078AAB6</accession>
<name>A0A078AAB6_STYLE</name>
<keyword evidence="3" id="KW-1185">Reference proteome</keyword>
<dbReference type="InParanoid" id="A0A078AAB6"/>
<dbReference type="EMBL" id="CCKQ01007726">
    <property type="protein sequence ID" value="CDW79134.1"/>
    <property type="molecule type" value="Genomic_DNA"/>
</dbReference>
<dbReference type="AlphaFoldDB" id="A0A078AAB6"/>
<evidence type="ECO:0000313" key="3">
    <source>
        <dbReference type="Proteomes" id="UP000039865"/>
    </source>
</evidence>
<protein>
    <submittedName>
        <fullName evidence="2">Uncharacterized protein</fullName>
    </submittedName>
</protein>
<reference evidence="2 3" key="1">
    <citation type="submission" date="2014-06" db="EMBL/GenBank/DDBJ databases">
        <authorList>
            <person name="Swart Estienne"/>
        </authorList>
    </citation>
    <scope>NUCLEOTIDE SEQUENCE [LARGE SCALE GENOMIC DNA]</scope>
    <source>
        <strain evidence="2 3">130c</strain>
    </source>
</reference>
<evidence type="ECO:0000313" key="2">
    <source>
        <dbReference type="EMBL" id="CDW79134.1"/>
    </source>
</evidence>
<proteinExistence type="predicted"/>